<sequence length="198" mass="21863">MSPTRGRPALVREVRSFEDPALIIPSEVALDTSFVIEALVSTAPLHPVARAFMLRLVNDEVVVYYNRLLEIEFAEVAFKIAVIEQHGKAGWPRMRNDGRVRRRAGRLAKSLRNEWDALLTTLPHACVELHEVADDVPRHMAAHGLASYDAAHSLTAQYVGAGALVTTDAGFGRVPAVDLPLLVDSSRVRSCRRHRGGR</sequence>
<dbReference type="CDD" id="cd09854">
    <property type="entry name" value="PIN_VapC-like"/>
    <property type="match status" value="1"/>
</dbReference>
<evidence type="ECO:0000313" key="7">
    <source>
        <dbReference type="Proteomes" id="UP001260072"/>
    </source>
</evidence>
<proteinExistence type="predicted"/>
<dbReference type="SUPFAM" id="SSF88723">
    <property type="entry name" value="PIN domain-like"/>
    <property type="match status" value="1"/>
</dbReference>
<evidence type="ECO:0000256" key="1">
    <source>
        <dbReference type="ARBA" id="ARBA00022722"/>
    </source>
</evidence>
<name>A0ABU1FK42_9MICO</name>
<dbReference type="Pfam" id="PF01850">
    <property type="entry name" value="PIN"/>
    <property type="match status" value="1"/>
</dbReference>
<keyword evidence="3" id="KW-0378">Hydrolase</keyword>
<dbReference type="InterPro" id="IPR002716">
    <property type="entry name" value="PIN_dom"/>
</dbReference>
<keyword evidence="1" id="KW-0540">Nuclease</keyword>
<organism evidence="6 7">
    <name type="scientific">Agromyces indicus</name>
    <dbReference type="NCBI Taxonomy" id="758919"/>
    <lineage>
        <taxon>Bacteria</taxon>
        <taxon>Bacillati</taxon>
        <taxon>Actinomycetota</taxon>
        <taxon>Actinomycetes</taxon>
        <taxon>Micrococcales</taxon>
        <taxon>Microbacteriaceae</taxon>
        <taxon>Agromyces</taxon>
    </lineage>
</organism>
<dbReference type="EMBL" id="JAVKGS010000002">
    <property type="protein sequence ID" value="MDR5692104.1"/>
    <property type="molecule type" value="Genomic_DNA"/>
</dbReference>
<keyword evidence="7" id="KW-1185">Reference proteome</keyword>
<evidence type="ECO:0000313" key="6">
    <source>
        <dbReference type="EMBL" id="MDR5692104.1"/>
    </source>
</evidence>
<keyword evidence="4" id="KW-0460">Magnesium</keyword>
<evidence type="ECO:0000256" key="2">
    <source>
        <dbReference type="ARBA" id="ARBA00022723"/>
    </source>
</evidence>
<evidence type="ECO:0000259" key="5">
    <source>
        <dbReference type="Pfam" id="PF01850"/>
    </source>
</evidence>
<keyword evidence="2" id="KW-0479">Metal-binding</keyword>
<accession>A0ABU1FK42</accession>
<dbReference type="Gene3D" id="3.40.50.1010">
    <property type="entry name" value="5'-nuclease"/>
    <property type="match status" value="1"/>
</dbReference>
<feature type="domain" description="PIN" evidence="5">
    <location>
        <begin position="29"/>
        <end position="175"/>
    </location>
</feature>
<evidence type="ECO:0000256" key="3">
    <source>
        <dbReference type="ARBA" id="ARBA00022801"/>
    </source>
</evidence>
<gene>
    <name evidence="6" type="ORF">RH861_08510</name>
</gene>
<protein>
    <submittedName>
        <fullName evidence="6">Type II toxin-antitoxin system VapC family toxin</fullName>
    </submittedName>
</protein>
<evidence type="ECO:0000256" key="4">
    <source>
        <dbReference type="ARBA" id="ARBA00022842"/>
    </source>
</evidence>
<dbReference type="RefSeq" id="WP_310520643.1">
    <property type="nucleotide sequence ID" value="NZ_BAABBS010000002.1"/>
</dbReference>
<comment type="caution">
    <text evidence="6">The sequence shown here is derived from an EMBL/GenBank/DDBJ whole genome shotgun (WGS) entry which is preliminary data.</text>
</comment>
<dbReference type="Proteomes" id="UP001260072">
    <property type="component" value="Unassembled WGS sequence"/>
</dbReference>
<reference evidence="7" key="1">
    <citation type="submission" date="2023-07" db="EMBL/GenBank/DDBJ databases">
        <title>Description of three actinobacteria isolated from air of manufacturing shop in a pharmaceutical factory.</title>
        <authorList>
            <person name="Zhang D.-F."/>
        </authorList>
    </citation>
    <scope>NUCLEOTIDE SEQUENCE [LARGE SCALE GENOMIC DNA]</scope>
    <source>
        <strain evidence="7">CCTCC AB 2011122</strain>
    </source>
</reference>
<dbReference type="InterPro" id="IPR029060">
    <property type="entry name" value="PIN-like_dom_sf"/>
</dbReference>